<comment type="caution">
    <text evidence="1">The sequence shown here is derived from an EMBL/GenBank/DDBJ whole genome shotgun (WGS) entry which is preliminary data.</text>
</comment>
<dbReference type="Proteomes" id="UP000808349">
    <property type="component" value="Unassembled WGS sequence"/>
</dbReference>
<dbReference type="SUPFAM" id="SSF55961">
    <property type="entry name" value="Bet v1-like"/>
    <property type="match status" value="1"/>
</dbReference>
<protein>
    <submittedName>
        <fullName evidence="1">Polyketide cyclase</fullName>
    </submittedName>
</protein>
<evidence type="ECO:0000313" key="2">
    <source>
        <dbReference type="Proteomes" id="UP000808349"/>
    </source>
</evidence>
<gene>
    <name evidence="1" type="ORF">IPO85_12985</name>
</gene>
<name>A0A9D7S9F3_9BACT</name>
<dbReference type="AlphaFoldDB" id="A0A9D7S9F3"/>
<dbReference type="InterPro" id="IPR023393">
    <property type="entry name" value="START-like_dom_sf"/>
</dbReference>
<evidence type="ECO:0000313" key="1">
    <source>
        <dbReference type="EMBL" id="MBK9718397.1"/>
    </source>
</evidence>
<organism evidence="1 2">
    <name type="scientific">Candidatus Defluviibacterium haderslevense</name>
    <dbReference type="NCBI Taxonomy" id="2981993"/>
    <lineage>
        <taxon>Bacteria</taxon>
        <taxon>Pseudomonadati</taxon>
        <taxon>Bacteroidota</taxon>
        <taxon>Saprospiria</taxon>
        <taxon>Saprospirales</taxon>
        <taxon>Saprospiraceae</taxon>
        <taxon>Candidatus Defluviibacterium</taxon>
    </lineage>
</organism>
<reference evidence="1 2" key="1">
    <citation type="submission" date="2020-10" db="EMBL/GenBank/DDBJ databases">
        <title>Connecting structure to function with the recovery of over 1000 high-quality activated sludge metagenome-assembled genomes encoding full-length rRNA genes using long-read sequencing.</title>
        <authorList>
            <person name="Singleton C.M."/>
            <person name="Petriglieri F."/>
            <person name="Kristensen J.M."/>
            <person name="Kirkegaard R.H."/>
            <person name="Michaelsen T.Y."/>
            <person name="Andersen M.H."/>
            <person name="Karst S.M."/>
            <person name="Dueholm M.S."/>
            <person name="Nielsen P.H."/>
            <person name="Albertsen M."/>
        </authorList>
    </citation>
    <scope>NUCLEOTIDE SEQUENCE [LARGE SCALE GENOMIC DNA]</scope>
    <source>
        <strain evidence="1">Ribe_18-Q3-R11-54_BAT3C.373</strain>
    </source>
</reference>
<accession>A0A9D7S9F3</accession>
<sequence length="174" mass="20250">MSNYHFITNWSLKGRPEEIYRILEDVERLCEWWPSVYLKVTVTKPGAAGGVGKEVELLTKGWLPYLLKWKFKVIESHFPTGFSIEAMGDFVGKGIWTIGDVNEKGYCNVKYDWNIRADKKLIRHLSWLLRPIFSANHHWAMRKGGESLALELRRRRMEQNVPEPSKAIFVGTLK</sequence>
<proteinExistence type="predicted"/>
<dbReference type="Gene3D" id="3.30.530.20">
    <property type="match status" value="1"/>
</dbReference>
<dbReference type="EMBL" id="JADKFW010000010">
    <property type="protein sequence ID" value="MBK9718397.1"/>
    <property type="molecule type" value="Genomic_DNA"/>
</dbReference>